<proteinExistence type="predicted"/>
<dbReference type="Pfam" id="PF12891">
    <property type="entry name" value="Glyco_hydro_44"/>
    <property type="match status" value="1"/>
</dbReference>
<dbReference type="GO" id="GO:0016787">
    <property type="term" value="F:hydrolase activity"/>
    <property type="evidence" value="ECO:0007669"/>
    <property type="project" value="UniProtKB-KW"/>
</dbReference>
<protein>
    <submittedName>
        <fullName evidence="2">Glycoside hydrolase family 44 protein</fullName>
    </submittedName>
</protein>
<reference evidence="2 3" key="1">
    <citation type="journal article" date="2019" name="Int. J. Syst. Evol. Microbiol.">
        <title>The Global Catalogue of Microorganisms (GCM) 10K type strain sequencing project: providing services to taxonomists for standard genome sequencing and annotation.</title>
        <authorList>
            <consortium name="The Broad Institute Genomics Platform"/>
            <consortium name="The Broad Institute Genome Sequencing Center for Infectious Disease"/>
            <person name="Wu L."/>
            <person name="Ma J."/>
        </authorList>
    </citation>
    <scope>NUCLEOTIDE SEQUENCE [LARGE SCALE GENOMIC DNA]</scope>
    <source>
        <strain evidence="2 3">JCM 15421</strain>
    </source>
</reference>
<accession>A0ABN1IY47</accession>
<keyword evidence="2" id="KW-0378">Hydrolase</keyword>
<organism evidence="2 3">
    <name type="scientific">Dokdonella soli</name>
    <dbReference type="NCBI Taxonomy" id="529810"/>
    <lineage>
        <taxon>Bacteria</taxon>
        <taxon>Pseudomonadati</taxon>
        <taxon>Pseudomonadota</taxon>
        <taxon>Gammaproteobacteria</taxon>
        <taxon>Lysobacterales</taxon>
        <taxon>Rhodanobacteraceae</taxon>
        <taxon>Dokdonella</taxon>
    </lineage>
</organism>
<feature type="domain" description="Glycoside hydrolase family 44 catalytic" evidence="1">
    <location>
        <begin position="44"/>
        <end position="287"/>
    </location>
</feature>
<dbReference type="Proteomes" id="UP001501523">
    <property type="component" value="Unassembled WGS sequence"/>
</dbReference>
<dbReference type="Gene3D" id="3.20.20.80">
    <property type="entry name" value="Glycosidases"/>
    <property type="match status" value="1"/>
</dbReference>
<name>A0ABN1IY47_9GAMM</name>
<dbReference type="InterPro" id="IPR017853">
    <property type="entry name" value="GH"/>
</dbReference>
<evidence type="ECO:0000313" key="3">
    <source>
        <dbReference type="Proteomes" id="UP001501523"/>
    </source>
</evidence>
<comment type="caution">
    <text evidence="2">The sequence shown here is derived from an EMBL/GenBank/DDBJ whole genome shotgun (WGS) entry which is preliminary data.</text>
</comment>
<dbReference type="EMBL" id="BAAAEU010000027">
    <property type="protein sequence ID" value="GAA0723812.1"/>
    <property type="molecule type" value="Genomic_DNA"/>
</dbReference>
<dbReference type="SUPFAM" id="SSF51445">
    <property type="entry name" value="(Trans)glycosidases"/>
    <property type="match status" value="1"/>
</dbReference>
<gene>
    <name evidence="2" type="ORF">GCM10009105_36030</name>
</gene>
<sequence length="522" mass="55616">MHPFSPLIFGVAFGDATRNAQIGYTVRRWGGNSVTRYNWQVDVHSTAADWYYENIPGAADRTTVPPLNNSADVFVGAARSVGSDVLMTIPTIGWTPRADSPLQHPYFAGFSVAKYGAQQATDPWDPGAGNGHHADSTPITGNDPHDTSTAVGANFQTDWIAHLKSTFGGAATGGVKFYALDNEVMLWNSTHRDVHPQPTTYDETWANAANYGAAIKQQDPGALVTGPVTWGYCDLFGSAKDNCADGTDRQAHGGTPFVAWYLQQVCAHPLAGGAHVVDYLDLHYYPQGTNVALSSNDSATTAALRLRSLRELYDANWVSESWIADLGDADANHYSKPGLIPRVRAWIDGYCPGTKLAITEYNWGNDDTASGAVAQAELFGIFAREGVDMATRWVAPAANTLAERAFSLFLNYDGVGSKVQGNSVAASSANADQLGAYAFQSGARTMVLLTNKTALAQDAALTFAGTQNGTWKLFGFDATHALHLLGSGSINGASLALSALPTMSANLLVIEGSDTIFKNGFD</sequence>
<keyword evidence="3" id="KW-1185">Reference proteome</keyword>
<evidence type="ECO:0000313" key="2">
    <source>
        <dbReference type="EMBL" id="GAA0723812.1"/>
    </source>
</evidence>
<dbReference type="InterPro" id="IPR024745">
    <property type="entry name" value="GH44_cat"/>
</dbReference>
<evidence type="ECO:0000259" key="1">
    <source>
        <dbReference type="Pfam" id="PF12891"/>
    </source>
</evidence>